<evidence type="ECO:0000256" key="3">
    <source>
        <dbReference type="ARBA" id="ARBA00023125"/>
    </source>
</evidence>
<dbReference type="PANTHER" id="PTHR11969">
    <property type="entry name" value="MAX DIMERIZATION, MAD"/>
    <property type="match status" value="1"/>
</dbReference>
<comment type="subcellular location">
    <subcellularLocation>
        <location evidence="1">Nucleus</location>
    </subcellularLocation>
</comment>
<feature type="domain" description="BHLH" evidence="7">
    <location>
        <begin position="98"/>
        <end position="150"/>
    </location>
</feature>
<feature type="region of interest" description="Disordered" evidence="6">
    <location>
        <begin position="48"/>
        <end position="103"/>
    </location>
</feature>
<dbReference type="Pfam" id="PF00010">
    <property type="entry name" value="HLH"/>
    <property type="match status" value="1"/>
</dbReference>
<name>A0A7J0EHC7_9ERIC</name>
<dbReference type="GO" id="GO:0046983">
    <property type="term" value="F:protein dimerization activity"/>
    <property type="evidence" value="ECO:0007669"/>
    <property type="project" value="InterPro"/>
</dbReference>
<evidence type="ECO:0000259" key="7">
    <source>
        <dbReference type="PROSITE" id="PS50888"/>
    </source>
</evidence>
<feature type="compositionally biased region" description="Basic residues" evidence="6">
    <location>
        <begin position="80"/>
        <end position="90"/>
    </location>
</feature>
<dbReference type="PROSITE" id="PS50888">
    <property type="entry name" value="BHLH"/>
    <property type="match status" value="1"/>
</dbReference>
<keyword evidence="9" id="KW-1185">Reference proteome</keyword>
<evidence type="ECO:0000313" key="8">
    <source>
        <dbReference type="EMBL" id="GFY85878.1"/>
    </source>
</evidence>
<feature type="region of interest" description="Disordered" evidence="6">
    <location>
        <begin position="175"/>
        <end position="198"/>
    </location>
</feature>
<dbReference type="PANTHER" id="PTHR11969:SF54">
    <property type="entry name" value="MAD-LIKE PROTEIN 1"/>
    <property type="match status" value="1"/>
</dbReference>
<proteinExistence type="predicted"/>
<dbReference type="GO" id="GO:0000978">
    <property type="term" value="F:RNA polymerase II cis-regulatory region sequence-specific DNA binding"/>
    <property type="evidence" value="ECO:0007669"/>
    <property type="project" value="TreeGrafter"/>
</dbReference>
<dbReference type="AlphaFoldDB" id="A0A7J0EHC7"/>
<dbReference type="Gene3D" id="4.10.280.10">
    <property type="entry name" value="Helix-loop-helix DNA-binding domain"/>
    <property type="match status" value="1"/>
</dbReference>
<keyword evidence="4" id="KW-0804">Transcription</keyword>
<evidence type="ECO:0000256" key="4">
    <source>
        <dbReference type="ARBA" id="ARBA00023163"/>
    </source>
</evidence>
<keyword evidence="5" id="KW-0539">Nucleus</keyword>
<keyword evidence="3 8" id="KW-0238">DNA-binding</keyword>
<dbReference type="GO" id="GO:0005634">
    <property type="term" value="C:nucleus"/>
    <property type="evidence" value="ECO:0007669"/>
    <property type="project" value="UniProtKB-SubCell"/>
</dbReference>
<dbReference type="EMBL" id="BJWL01000004">
    <property type="protein sequence ID" value="GFY85878.1"/>
    <property type="molecule type" value="Genomic_DNA"/>
</dbReference>
<dbReference type="GO" id="GO:0000981">
    <property type="term" value="F:DNA-binding transcription factor activity, RNA polymerase II-specific"/>
    <property type="evidence" value="ECO:0007669"/>
    <property type="project" value="TreeGrafter"/>
</dbReference>
<dbReference type="OrthoDB" id="684567at2759"/>
<evidence type="ECO:0000256" key="1">
    <source>
        <dbReference type="ARBA" id="ARBA00004123"/>
    </source>
</evidence>
<dbReference type="InterPro" id="IPR036638">
    <property type="entry name" value="HLH_DNA-bd_sf"/>
</dbReference>
<dbReference type="Proteomes" id="UP000585474">
    <property type="component" value="Unassembled WGS sequence"/>
</dbReference>
<feature type="compositionally biased region" description="Basic and acidic residues" evidence="6">
    <location>
        <begin position="91"/>
        <end position="103"/>
    </location>
</feature>
<keyword evidence="2" id="KW-0805">Transcription regulation</keyword>
<accession>A0A7J0EHC7</accession>
<dbReference type="SUPFAM" id="SSF47459">
    <property type="entry name" value="HLH, helix-loop-helix DNA-binding domain"/>
    <property type="match status" value="1"/>
</dbReference>
<evidence type="ECO:0000256" key="2">
    <source>
        <dbReference type="ARBA" id="ARBA00023015"/>
    </source>
</evidence>
<evidence type="ECO:0000256" key="5">
    <source>
        <dbReference type="ARBA" id="ARBA00023242"/>
    </source>
</evidence>
<gene>
    <name evidence="8" type="ORF">Acr_04g0006160</name>
</gene>
<evidence type="ECO:0000256" key="6">
    <source>
        <dbReference type="SAM" id="MobiDB-lite"/>
    </source>
</evidence>
<reference evidence="8 9" key="1">
    <citation type="submission" date="2019-07" db="EMBL/GenBank/DDBJ databases">
        <title>De Novo Assembly of kiwifruit Actinidia rufa.</title>
        <authorList>
            <person name="Sugita-Konishi S."/>
            <person name="Sato K."/>
            <person name="Mori E."/>
            <person name="Abe Y."/>
            <person name="Kisaki G."/>
            <person name="Hamano K."/>
            <person name="Suezawa K."/>
            <person name="Otani M."/>
            <person name="Fukuda T."/>
            <person name="Manabe T."/>
            <person name="Gomi K."/>
            <person name="Tabuchi M."/>
            <person name="Akimitsu K."/>
            <person name="Kataoka I."/>
        </authorList>
    </citation>
    <scope>NUCLEOTIDE SEQUENCE [LARGE SCALE GENOMIC DNA]</scope>
    <source>
        <strain evidence="9">cv. Fuchu</strain>
    </source>
</reference>
<sequence length="231" mass="25499">MALDAMEYPPDLFGYAYKELHTLSALWGGYEQDKSLIGILDNSSSASSHAMQNGKEYWDPDSSPEAGEGSTPAEAPGGGGRRKRRRTKSSKNKEELESQRMTHIAVERNRRKQMNEYLAIVRSLMPASYVQRELEQLLQVLEAQKRTMNQQPNNALSPIFSDFFTFPQYSTTSPVGRSWRGIGGASAGHGGDRGDDGGEPCYLEDTLEETTQTAVEVGGWDPVSHAHCTPP</sequence>
<protein>
    <submittedName>
        <fullName evidence="8">Basic helix-loop-helix (BHLH) DNA-binding superfamily protein</fullName>
    </submittedName>
</protein>
<evidence type="ECO:0000313" key="9">
    <source>
        <dbReference type="Proteomes" id="UP000585474"/>
    </source>
</evidence>
<organism evidence="8 9">
    <name type="scientific">Actinidia rufa</name>
    <dbReference type="NCBI Taxonomy" id="165716"/>
    <lineage>
        <taxon>Eukaryota</taxon>
        <taxon>Viridiplantae</taxon>
        <taxon>Streptophyta</taxon>
        <taxon>Embryophyta</taxon>
        <taxon>Tracheophyta</taxon>
        <taxon>Spermatophyta</taxon>
        <taxon>Magnoliopsida</taxon>
        <taxon>eudicotyledons</taxon>
        <taxon>Gunneridae</taxon>
        <taxon>Pentapetalae</taxon>
        <taxon>asterids</taxon>
        <taxon>Ericales</taxon>
        <taxon>Actinidiaceae</taxon>
        <taxon>Actinidia</taxon>
    </lineage>
</organism>
<comment type="caution">
    <text evidence="8">The sequence shown here is derived from an EMBL/GenBank/DDBJ whole genome shotgun (WGS) entry which is preliminary data.</text>
</comment>
<dbReference type="InterPro" id="IPR011598">
    <property type="entry name" value="bHLH_dom"/>
</dbReference>